<dbReference type="PANTHER" id="PTHR31690">
    <property type="entry name" value="FUCOSE MUTAROTASE"/>
    <property type="match status" value="1"/>
</dbReference>
<dbReference type="Proteomes" id="UP000016562">
    <property type="component" value="Unassembled WGS sequence"/>
</dbReference>
<evidence type="ECO:0000256" key="3">
    <source>
        <dbReference type="ARBA" id="ARBA00036324"/>
    </source>
</evidence>
<dbReference type="Gene3D" id="3.40.1650.10">
    <property type="entry name" value="RbsD-like domain"/>
    <property type="match status" value="1"/>
</dbReference>
<protein>
    <submittedName>
        <fullName evidence="4">Uncharacterized protein</fullName>
    </submittedName>
</protein>
<dbReference type="RefSeq" id="WP_021714059.1">
    <property type="nucleotide sequence ID" value="NZ_BATM01000033.1"/>
</dbReference>
<reference evidence="4 5" key="1">
    <citation type="submission" date="2013-09" db="EMBL/GenBank/DDBJ databases">
        <title>Whole genome shotgun sequence of Vibrio ezurae NBRC 102218.</title>
        <authorList>
            <person name="Yoshida I."/>
            <person name="Hosoyama A."/>
            <person name="Numata M."/>
            <person name="Hashimoto M."/>
            <person name="Hosoyama Y."/>
            <person name="Tsuchikane K."/>
            <person name="Noguchi M."/>
            <person name="Hirakata S."/>
            <person name="Ichikawa N."/>
            <person name="Ohji S."/>
            <person name="Yamazoe A."/>
            <person name="Fujita N."/>
        </authorList>
    </citation>
    <scope>NUCLEOTIDE SEQUENCE [LARGE SCALE GENOMIC DNA]</scope>
    <source>
        <strain evidence="4 5">NBRC 102218</strain>
    </source>
</reference>
<evidence type="ECO:0000313" key="5">
    <source>
        <dbReference type="Proteomes" id="UP000016562"/>
    </source>
</evidence>
<comment type="catalytic activity">
    <reaction evidence="1">
        <text>beta-D-ribopyranose = beta-D-ribofuranose</text>
        <dbReference type="Rhea" id="RHEA:25432"/>
        <dbReference type="ChEBI" id="CHEBI:27476"/>
        <dbReference type="ChEBI" id="CHEBI:47002"/>
        <dbReference type="EC" id="5.4.99.62"/>
    </reaction>
</comment>
<dbReference type="EMBL" id="BATM01000033">
    <property type="protein sequence ID" value="GAD80351.1"/>
    <property type="molecule type" value="Genomic_DNA"/>
</dbReference>
<sequence>MIKTNITHPELLSALAKCGHKAKILIADGNFSFVTNSNPKAEIIYLNFAPDMLNAIDVLKGVTELINVEAAEMMTWPDDFENTIYDEYVNILPEGTPISHQPRKPFYDQIKSTDTFLVIATGEKRRFANLLLTVGVVK</sequence>
<dbReference type="AlphaFoldDB" id="U3AKB8"/>
<dbReference type="OrthoDB" id="9805009at2"/>
<evidence type="ECO:0000313" key="4">
    <source>
        <dbReference type="EMBL" id="GAD80351.1"/>
    </source>
</evidence>
<comment type="caution">
    <text evidence="4">The sequence shown here is derived from an EMBL/GenBank/DDBJ whole genome shotgun (WGS) entry which is preliminary data.</text>
</comment>
<evidence type="ECO:0000256" key="1">
    <source>
        <dbReference type="ARBA" id="ARBA00000223"/>
    </source>
</evidence>
<dbReference type="eggNOG" id="COG4154">
    <property type="taxonomic scope" value="Bacteria"/>
</dbReference>
<accession>U3AKB8</accession>
<dbReference type="InterPro" id="IPR050443">
    <property type="entry name" value="RbsD/FucU_mutarotase"/>
</dbReference>
<dbReference type="PANTHER" id="PTHR31690:SF4">
    <property type="entry name" value="FUCOSE MUTAROTASE"/>
    <property type="match status" value="1"/>
</dbReference>
<organism evidence="4 5">
    <name type="scientific">Vibrio ezurae NBRC 102218</name>
    <dbReference type="NCBI Taxonomy" id="1219080"/>
    <lineage>
        <taxon>Bacteria</taxon>
        <taxon>Pseudomonadati</taxon>
        <taxon>Pseudomonadota</taxon>
        <taxon>Gammaproteobacteria</taxon>
        <taxon>Vibrionales</taxon>
        <taxon>Vibrionaceae</taxon>
        <taxon>Vibrio</taxon>
    </lineage>
</organism>
<dbReference type="InterPro" id="IPR007721">
    <property type="entry name" value="RbsD_FucU"/>
</dbReference>
<gene>
    <name evidence="4" type="ORF">VEZ01S_33_00530</name>
</gene>
<keyword evidence="5" id="KW-1185">Reference proteome</keyword>
<name>U3AKB8_9VIBR</name>
<dbReference type="GO" id="GO:0006004">
    <property type="term" value="P:fucose metabolic process"/>
    <property type="evidence" value="ECO:0007669"/>
    <property type="project" value="TreeGrafter"/>
</dbReference>
<dbReference type="GO" id="GO:0042806">
    <property type="term" value="F:fucose binding"/>
    <property type="evidence" value="ECO:0007669"/>
    <property type="project" value="TreeGrafter"/>
</dbReference>
<comment type="catalytic activity">
    <reaction evidence="3">
        <text>alpha-L-fucose = beta-L-fucose</text>
        <dbReference type="Rhea" id="RHEA:25580"/>
        <dbReference type="ChEBI" id="CHEBI:42548"/>
        <dbReference type="ChEBI" id="CHEBI:42589"/>
        <dbReference type="EC" id="5.1.3.29"/>
    </reaction>
</comment>
<proteinExistence type="predicted"/>
<keyword evidence="2" id="KW-0413">Isomerase</keyword>
<dbReference type="GO" id="GO:0036373">
    <property type="term" value="F:L-fucose mutarotase activity"/>
    <property type="evidence" value="ECO:0007669"/>
    <property type="project" value="UniProtKB-EC"/>
</dbReference>
<dbReference type="GO" id="GO:0062193">
    <property type="term" value="F:D-ribose pyranase activity"/>
    <property type="evidence" value="ECO:0007669"/>
    <property type="project" value="UniProtKB-EC"/>
</dbReference>
<dbReference type="InterPro" id="IPR023750">
    <property type="entry name" value="RbsD-like_sf"/>
</dbReference>
<dbReference type="SUPFAM" id="SSF102546">
    <property type="entry name" value="RbsD-like"/>
    <property type="match status" value="1"/>
</dbReference>
<dbReference type="Pfam" id="PF05025">
    <property type="entry name" value="RbsD_FucU"/>
    <property type="match status" value="1"/>
</dbReference>
<dbReference type="STRING" id="1219080.VEZ01S_33_00530"/>
<evidence type="ECO:0000256" key="2">
    <source>
        <dbReference type="ARBA" id="ARBA00023235"/>
    </source>
</evidence>